<evidence type="ECO:0000256" key="4">
    <source>
        <dbReference type="ARBA" id="ARBA00022528"/>
    </source>
</evidence>
<accession>A0AAD2CN65</accession>
<dbReference type="InterPro" id="IPR001344">
    <property type="entry name" value="Chloro_AB-bd_pln"/>
</dbReference>
<feature type="binding site" evidence="9">
    <location>
        <position position="75"/>
    </location>
    <ligand>
        <name>chlorophyll a</name>
        <dbReference type="ChEBI" id="CHEBI:58416"/>
        <label>1</label>
    </ligand>
</feature>
<feature type="binding site" evidence="9">
    <location>
        <position position="91"/>
    </location>
    <ligand>
        <name>chlorophyll a</name>
        <dbReference type="ChEBI" id="CHEBI:58416"/>
        <label>1</label>
    </ligand>
</feature>
<comment type="subcellular location">
    <subcellularLocation>
        <location evidence="2">Plastid</location>
        <location evidence="2">Chloroplast</location>
    </subcellularLocation>
</comment>
<dbReference type="EMBL" id="CAKOGP040000624">
    <property type="protein sequence ID" value="CAJ1937253.1"/>
    <property type="molecule type" value="Genomic_DNA"/>
</dbReference>
<keyword evidence="10" id="KW-0732">Signal</keyword>
<dbReference type="GO" id="GO:0009507">
    <property type="term" value="C:chloroplast"/>
    <property type="evidence" value="ECO:0007669"/>
    <property type="project" value="UniProtKB-SubCell"/>
</dbReference>
<dbReference type="Proteomes" id="UP001295423">
    <property type="component" value="Unassembled WGS sequence"/>
</dbReference>
<keyword evidence="9" id="KW-0157">Chromophore</keyword>
<organism evidence="11 12">
    <name type="scientific">Cylindrotheca closterium</name>
    <dbReference type="NCBI Taxonomy" id="2856"/>
    <lineage>
        <taxon>Eukaryota</taxon>
        <taxon>Sar</taxon>
        <taxon>Stramenopiles</taxon>
        <taxon>Ochrophyta</taxon>
        <taxon>Bacillariophyta</taxon>
        <taxon>Bacillariophyceae</taxon>
        <taxon>Bacillariophycidae</taxon>
        <taxon>Bacillariales</taxon>
        <taxon>Bacillariaceae</taxon>
        <taxon>Cylindrotheca</taxon>
    </lineage>
</organism>
<keyword evidence="7" id="KW-0437">Light-harvesting polypeptide</keyword>
<feature type="signal peptide" evidence="10">
    <location>
        <begin position="1"/>
        <end position="21"/>
    </location>
</feature>
<evidence type="ECO:0000256" key="3">
    <source>
        <dbReference type="ARBA" id="ARBA00005933"/>
    </source>
</evidence>
<dbReference type="GO" id="GO:0016168">
    <property type="term" value="F:chlorophyll binding"/>
    <property type="evidence" value="ECO:0007669"/>
    <property type="project" value="UniProtKB-KW"/>
</dbReference>
<dbReference type="Pfam" id="PF00504">
    <property type="entry name" value="Chloroa_b-bind"/>
    <property type="match status" value="1"/>
</dbReference>
<comment type="similarity">
    <text evidence="3">Belongs to the fucoxanthin chlorophyll protein family.</text>
</comment>
<evidence type="ECO:0000256" key="5">
    <source>
        <dbReference type="ARBA" id="ARBA00022531"/>
    </source>
</evidence>
<comment type="caution">
    <text evidence="11">The sequence shown here is derived from an EMBL/GenBank/DDBJ whole genome shotgun (WGS) entry which is preliminary data.</text>
</comment>
<evidence type="ECO:0000256" key="9">
    <source>
        <dbReference type="PIRSR" id="PIRSR601344-1"/>
    </source>
</evidence>
<comment type="function">
    <text evidence="1">The light-harvesting complex (LHC) functions as a light receptor, it captures and delivers excitation energy to photosystems with which it is closely associated. Energy is transferred from the carotenoid and chlorophyll C (or B) to chlorophyll A and the photosynthetic reaction centers where it is used to synthesize ATP and reducing power.</text>
</comment>
<evidence type="ECO:0000256" key="1">
    <source>
        <dbReference type="ARBA" id="ARBA00004022"/>
    </source>
</evidence>
<dbReference type="GO" id="GO:0016020">
    <property type="term" value="C:membrane"/>
    <property type="evidence" value="ECO:0007669"/>
    <property type="project" value="InterPro"/>
</dbReference>
<evidence type="ECO:0000256" key="7">
    <source>
        <dbReference type="ARBA" id="ARBA00023243"/>
    </source>
</evidence>
<name>A0AAD2CN65_9STRA</name>
<feature type="binding site" evidence="9">
    <location>
        <position position="213"/>
    </location>
    <ligand>
        <name>chlorophyll a</name>
        <dbReference type="ChEBI" id="CHEBI:58416"/>
        <label>1</label>
    </ligand>
</feature>
<feature type="binding site" evidence="9">
    <location>
        <position position="199"/>
    </location>
    <ligand>
        <name>chlorophyll a</name>
        <dbReference type="ChEBI" id="CHEBI:58416"/>
        <label>1</label>
    </ligand>
</feature>
<evidence type="ECO:0000256" key="10">
    <source>
        <dbReference type="SAM" id="SignalP"/>
    </source>
</evidence>
<feature type="binding site" evidence="9">
    <location>
        <position position="201"/>
    </location>
    <ligand>
        <name>chlorophyll a</name>
        <dbReference type="ChEBI" id="CHEBI:58416"/>
        <label>1</label>
    </ligand>
</feature>
<feature type="binding site" evidence="9">
    <location>
        <position position="195"/>
    </location>
    <ligand>
        <name>chlorophyll a</name>
        <dbReference type="ChEBI" id="CHEBI:58416"/>
        <label>1</label>
    </ligand>
</feature>
<reference evidence="11" key="1">
    <citation type="submission" date="2023-08" db="EMBL/GenBank/DDBJ databases">
        <authorList>
            <person name="Audoor S."/>
            <person name="Bilcke G."/>
        </authorList>
    </citation>
    <scope>NUCLEOTIDE SEQUENCE</scope>
</reference>
<keyword evidence="5" id="KW-0602">Photosynthesis</keyword>
<keyword evidence="4" id="KW-0150">Chloroplast</keyword>
<dbReference type="AlphaFoldDB" id="A0AAD2CN65"/>
<protein>
    <submittedName>
        <fullName evidence="11">Uncharacterized protein</fullName>
    </submittedName>
</protein>
<keyword evidence="12" id="KW-1185">Reference proteome</keyword>
<evidence type="ECO:0000313" key="12">
    <source>
        <dbReference type="Proteomes" id="UP001295423"/>
    </source>
</evidence>
<evidence type="ECO:0000313" key="11">
    <source>
        <dbReference type="EMBL" id="CAJ1937253.1"/>
    </source>
</evidence>
<gene>
    <name evidence="11" type="ORF">CYCCA115_LOCUS5575</name>
</gene>
<feature type="binding site" evidence="9">
    <location>
        <position position="196"/>
    </location>
    <ligand>
        <name>chlorophyll a</name>
        <dbReference type="ChEBI" id="CHEBI:58416"/>
        <label>1</label>
    </ligand>
</feature>
<dbReference type="InterPro" id="IPR022796">
    <property type="entry name" value="Chloroa_b-bind"/>
</dbReference>
<feature type="binding site" evidence="9">
    <location>
        <position position="88"/>
    </location>
    <ligand>
        <name>chlorophyll a</name>
        <dbReference type="ChEBI" id="CHEBI:58416"/>
        <label>1</label>
    </ligand>
</feature>
<proteinExistence type="inferred from homology"/>
<feature type="binding site" description="axial binding residue" evidence="9">
    <location>
        <position position="93"/>
    </location>
    <ligand>
        <name>chlorophyll b</name>
        <dbReference type="ChEBI" id="CHEBI:61721"/>
        <label>1</label>
    </ligand>
    <ligandPart>
        <name>Mg</name>
        <dbReference type="ChEBI" id="CHEBI:25107"/>
    </ligandPart>
</feature>
<evidence type="ECO:0000256" key="6">
    <source>
        <dbReference type="ARBA" id="ARBA00022640"/>
    </source>
</evidence>
<evidence type="ECO:0000256" key="2">
    <source>
        <dbReference type="ARBA" id="ARBA00004229"/>
    </source>
</evidence>
<evidence type="ECO:0000256" key="8">
    <source>
        <dbReference type="ARBA" id="ARBA00044011"/>
    </source>
</evidence>
<dbReference type="Gene3D" id="1.10.3460.10">
    <property type="entry name" value="Chlorophyll a/b binding protein domain"/>
    <property type="match status" value="1"/>
</dbReference>
<comment type="subunit">
    <text evidence="8">The LHC complex of chromophytic algae is composed of fucoxanthin, chlorophyll A and C bound non-covalently by fucoxanthin chlorophyll proteins (FCPs). The ratio of the pigments in LHC; fucoxanthin: chlorophyll C: chlorophyll A; (0.6-1): (0.1-0.3): (1).</text>
</comment>
<sequence>MKISAALTFLVTAASFGNSLAFAPASPGVKNTKQQTSLASTLPPSSEWKGYYTNYADTQVVLTGADRNFDPLGFSDNNAGLFFMREAEIKHCRLAMLAAASWPVAELLDRPIANLIGQPAIVDASDRNPSVLNGGLEKISPLYWATVLVAAAAIDLYQINTANANPDTYTPGNLGFDPLGLYPKDEAGQKNMMAKELRNGRLAMISVAAFAAQEYVANVGIVDQTPL</sequence>
<feature type="chain" id="PRO_5042064667" evidence="10">
    <location>
        <begin position="22"/>
        <end position="227"/>
    </location>
</feature>
<keyword evidence="6" id="KW-0934">Plastid</keyword>
<dbReference type="PANTHER" id="PTHR21649">
    <property type="entry name" value="CHLOROPHYLL A/B BINDING PROTEIN"/>
    <property type="match status" value="1"/>
</dbReference>
<dbReference type="GO" id="GO:0030076">
    <property type="term" value="C:light-harvesting complex"/>
    <property type="evidence" value="ECO:0007669"/>
    <property type="project" value="UniProtKB-KW"/>
</dbReference>
<keyword evidence="9" id="KW-0148">Chlorophyll</keyword>
<dbReference type="SUPFAM" id="SSF103511">
    <property type="entry name" value="Chlorophyll a-b binding protein"/>
    <property type="match status" value="1"/>
</dbReference>
<dbReference type="GO" id="GO:0009765">
    <property type="term" value="P:photosynthesis, light harvesting"/>
    <property type="evidence" value="ECO:0007669"/>
    <property type="project" value="InterPro"/>
</dbReference>